<feature type="non-terminal residue" evidence="3">
    <location>
        <position position="1"/>
    </location>
</feature>
<feature type="coiled-coil region" evidence="1">
    <location>
        <begin position="824"/>
        <end position="886"/>
    </location>
</feature>
<protein>
    <submittedName>
        <fullName evidence="3">Uncharacterized protein</fullName>
    </submittedName>
</protein>
<evidence type="ECO:0000313" key="3">
    <source>
        <dbReference type="EMBL" id="EAS06081.2"/>
    </source>
</evidence>
<dbReference type="GeneID" id="7833375"/>
<organism evidence="3 4">
    <name type="scientific">Tetrahymena thermophila (strain SB210)</name>
    <dbReference type="NCBI Taxonomy" id="312017"/>
    <lineage>
        <taxon>Eukaryota</taxon>
        <taxon>Sar</taxon>
        <taxon>Alveolata</taxon>
        <taxon>Ciliophora</taxon>
        <taxon>Intramacronucleata</taxon>
        <taxon>Oligohymenophorea</taxon>
        <taxon>Hymenostomatida</taxon>
        <taxon>Tetrahymenina</taxon>
        <taxon>Tetrahymenidae</taxon>
        <taxon>Tetrahymena</taxon>
    </lineage>
</organism>
<accession>I7M4A0</accession>
<gene>
    <name evidence="3" type="ORF">TTHERM_00669060</name>
</gene>
<feature type="region of interest" description="Disordered" evidence="2">
    <location>
        <begin position="406"/>
        <end position="429"/>
    </location>
</feature>
<dbReference type="Proteomes" id="UP000009168">
    <property type="component" value="Unassembled WGS sequence"/>
</dbReference>
<dbReference type="AlphaFoldDB" id="I7M4A0"/>
<name>I7M4A0_TETTS</name>
<feature type="region of interest" description="Disordered" evidence="2">
    <location>
        <begin position="85"/>
        <end position="114"/>
    </location>
</feature>
<dbReference type="EMBL" id="GG662308">
    <property type="protein sequence ID" value="EAS06081.2"/>
    <property type="molecule type" value="Genomic_DNA"/>
</dbReference>
<keyword evidence="4" id="KW-1185">Reference proteome</keyword>
<feature type="region of interest" description="Disordered" evidence="2">
    <location>
        <begin position="1173"/>
        <end position="1195"/>
    </location>
</feature>
<feature type="region of interest" description="Disordered" evidence="2">
    <location>
        <begin position="327"/>
        <end position="347"/>
    </location>
</feature>
<dbReference type="KEGG" id="tet:TTHERM_00669060"/>
<proteinExistence type="predicted"/>
<dbReference type="RefSeq" id="XP_001026326.2">
    <property type="nucleotide sequence ID" value="XM_001026326.2"/>
</dbReference>
<evidence type="ECO:0000256" key="2">
    <source>
        <dbReference type="SAM" id="MobiDB-lite"/>
    </source>
</evidence>
<reference evidence="4" key="1">
    <citation type="journal article" date="2006" name="PLoS Biol.">
        <title>Macronuclear genome sequence of the ciliate Tetrahymena thermophila, a model eukaryote.</title>
        <authorList>
            <person name="Eisen J.A."/>
            <person name="Coyne R.S."/>
            <person name="Wu M."/>
            <person name="Wu D."/>
            <person name="Thiagarajan M."/>
            <person name="Wortman J.R."/>
            <person name="Badger J.H."/>
            <person name="Ren Q."/>
            <person name="Amedeo P."/>
            <person name="Jones K.M."/>
            <person name="Tallon L.J."/>
            <person name="Delcher A.L."/>
            <person name="Salzberg S.L."/>
            <person name="Silva J.C."/>
            <person name="Haas B.J."/>
            <person name="Majoros W.H."/>
            <person name="Farzad M."/>
            <person name="Carlton J.M."/>
            <person name="Smith R.K. Jr."/>
            <person name="Garg J."/>
            <person name="Pearlman R.E."/>
            <person name="Karrer K.M."/>
            <person name="Sun L."/>
            <person name="Manning G."/>
            <person name="Elde N.C."/>
            <person name="Turkewitz A.P."/>
            <person name="Asai D.J."/>
            <person name="Wilkes D.E."/>
            <person name="Wang Y."/>
            <person name="Cai H."/>
            <person name="Collins K."/>
            <person name="Stewart B.A."/>
            <person name="Lee S.R."/>
            <person name="Wilamowska K."/>
            <person name="Weinberg Z."/>
            <person name="Ruzzo W.L."/>
            <person name="Wloga D."/>
            <person name="Gaertig J."/>
            <person name="Frankel J."/>
            <person name="Tsao C.-C."/>
            <person name="Gorovsky M.A."/>
            <person name="Keeling P.J."/>
            <person name="Waller R.F."/>
            <person name="Patron N.J."/>
            <person name="Cherry J.M."/>
            <person name="Stover N.A."/>
            <person name="Krieger C.J."/>
            <person name="del Toro C."/>
            <person name="Ryder H.F."/>
            <person name="Williamson S.C."/>
            <person name="Barbeau R.A."/>
            <person name="Hamilton E.P."/>
            <person name="Orias E."/>
        </authorList>
    </citation>
    <scope>NUCLEOTIDE SEQUENCE [LARGE SCALE GENOMIC DNA]</scope>
    <source>
        <strain evidence="4">SB210</strain>
    </source>
</reference>
<sequence>LLAINKQAIKNQNLQIIIKVFVQTQMNNYLYEQDGGGSKKKSTLRNSNINYNNNFIEESNSKKRISWGGIHTRWFNEQANQNWDVSPQSLRSGSDKSRSIDQSNLTDEKNKDSLQSAQNINKAAIQQNPKEDKQFKTVDRLSIYFKNENDSFYDESMLLPSRISFNNQENVFKRISNDHQHIEGIQKRLSSPANYFKNKTNYQEEDVQLNNDSDSNLLENLDRMSRLSGLFNDSSDGRQNDNSEILQPIQEIQNQISNQNTDQLFNTAYSNQQFAKNSNNNNQINNKDTINFLNDQIQIQFQNSKKIDSSNINTIQNHNQINQQTNYNQNSNQPKIQESNSNQNQGNLLNIQKNDINQNLFQNVHQLEKNQITFKQIDNQTNNQADNSKQDFKRLSEFFLQDLGKTETKKNQDAEEKKLESQKNNKQDKMIFDNQFSQINVDSLDSSKRNFPFSIGFANDAFNESKNSGNDSSSYLLEYLDKVNRLSEVNPPKQDKIDEKNQYKQTAQITPSPLVNDLKNLSFDLEDDENFSRHVNSQVKIAREKKVKIREGIQEIKSGNLFGDEPVEQISNNNNKNINQQKPKSILSSSNSILNDQGTIQSQKNQVKLQLSKMINSENINLKDQVSPKKMSISKSIIPNSSVQKEIKRISIIPKDSKEILQKNTINQQFQQSNKVNAEKNSKEKQILNSISLQSENKENFNQSNQQGQELSNFEAIKSTPMKKKHFNDKDEVQTDNTDDLEQEVGQLENLVVRMPLNSYEKKVILNFLTPGKKSKNLQQFRESILANNNHKQLDAKIQDENGQNQRQNALSHNQILNSIKKSEELLEQLCDSYQLKIKSLEEKVENTTNQNIALDNILRQKQEQIEKEELELQKIEDQINEKRKNLELPQQPEEQNEKEIDHRVIQKENKIYNIYFNQYWQTYQIMINYFGFEYLGKVRDKNNKGDMIAFRFLNKYLCSLQIVKQRKDDKILLVFVKGLVYSIFNSQENTLMNTQEQSSIAETEKQFSSYTELLSTSNIAKITENTLNTKFKNYISQNGNIIEILQFIGNKLAELEEFYKQLKIISTIYSLSNYTYNLSTKLISFTLKLTQFPSKFVKFIISPEQWFNEIQIQVINLPIPGLDNLNEKLCEEVDKSINTQFNSKINSQSCYQKLRQIIEAINVKNAIEQSNNESNTSARLSTSTNLQNTSKDQE</sequence>
<dbReference type="InParanoid" id="I7M4A0"/>
<keyword evidence="1" id="KW-0175">Coiled coil</keyword>
<evidence type="ECO:0000313" key="4">
    <source>
        <dbReference type="Proteomes" id="UP000009168"/>
    </source>
</evidence>
<evidence type="ECO:0000256" key="1">
    <source>
        <dbReference type="SAM" id="Coils"/>
    </source>
</evidence>